<dbReference type="Proteomes" id="UP000595663">
    <property type="component" value="Chromosome"/>
</dbReference>
<dbReference type="EC" id="1.5.1.2" evidence="10 11"/>
<evidence type="ECO:0000256" key="12">
    <source>
        <dbReference type="PIRSR" id="PIRSR000193-1"/>
    </source>
</evidence>
<feature type="binding site" evidence="12">
    <location>
        <begin position="70"/>
        <end position="73"/>
    </location>
    <ligand>
        <name>NADP(+)</name>
        <dbReference type="ChEBI" id="CHEBI:58349"/>
    </ligand>
</feature>
<dbReference type="InterPro" id="IPR029036">
    <property type="entry name" value="P5CR_dimer"/>
</dbReference>
<dbReference type="GO" id="GO:0005737">
    <property type="term" value="C:cytoplasm"/>
    <property type="evidence" value="ECO:0007669"/>
    <property type="project" value="UniProtKB-SubCell"/>
</dbReference>
<dbReference type="NCBIfam" id="TIGR00112">
    <property type="entry name" value="proC"/>
    <property type="match status" value="1"/>
</dbReference>
<comment type="similarity">
    <text evidence="2 10">Belongs to the pyrroline-5-carboxylate reductase family.</text>
</comment>
<evidence type="ECO:0000256" key="1">
    <source>
        <dbReference type="ARBA" id="ARBA00005205"/>
    </source>
</evidence>
<evidence type="ECO:0000256" key="7">
    <source>
        <dbReference type="ARBA" id="ARBA00023002"/>
    </source>
</evidence>
<dbReference type="FunFam" id="3.40.50.720:FF:000105">
    <property type="entry name" value="Pyrroline-5-carboxylate reductase"/>
    <property type="match status" value="1"/>
</dbReference>
<evidence type="ECO:0000313" key="16">
    <source>
        <dbReference type="Proteomes" id="UP000595663"/>
    </source>
</evidence>
<dbReference type="GO" id="GO:0055129">
    <property type="term" value="P:L-proline biosynthetic process"/>
    <property type="evidence" value="ECO:0007669"/>
    <property type="project" value="UniProtKB-UniRule"/>
</dbReference>
<gene>
    <name evidence="10" type="primary">proC</name>
    <name evidence="15" type="ORF">AMJAP_0242</name>
</gene>
<evidence type="ECO:0000256" key="5">
    <source>
        <dbReference type="ARBA" id="ARBA00022650"/>
    </source>
</evidence>
<evidence type="ECO:0000259" key="14">
    <source>
        <dbReference type="Pfam" id="PF14748"/>
    </source>
</evidence>
<dbReference type="PANTHER" id="PTHR11645">
    <property type="entry name" value="PYRROLINE-5-CARBOXYLATE REDUCTASE"/>
    <property type="match status" value="1"/>
</dbReference>
<keyword evidence="4 10" id="KW-0028">Amino-acid biosynthesis</keyword>
<keyword evidence="5 10" id="KW-0641">Proline biosynthesis</keyword>
<dbReference type="PIRSF" id="PIRSF000193">
    <property type="entry name" value="Pyrrol-5-carb_rd"/>
    <property type="match status" value="1"/>
</dbReference>
<dbReference type="AlphaFoldDB" id="A0A7R6SR63"/>
<dbReference type="SUPFAM" id="SSF51735">
    <property type="entry name" value="NAD(P)-binding Rossmann-fold domains"/>
    <property type="match status" value="1"/>
</dbReference>
<dbReference type="Pfam" id="PF14748">
    <property type="entry name" value="P5CR_dimer"/>
    <property type="match status" value="1"/>
</dbReference>
<evidence type="ECO:0000256" key="10">
    <source>
        <dbReference type="HAMAP-Rule" id="MF_01925"/>
    </source>
</evidence>
<dbReference type="Gene3D" id="1.10.3730.10">
    <property type="entry name" value="ProC C-terminal domain-like"/>
    <property type="match status" value="1"/>
</dbReference>
<comment type="catalytic activity">
    <reaction evidence="9 10">
        <text>L-proline + NADP(+) = (S)-1-pyrroline-5-carboxylate + NADPH + 2 H(+)</text>
        <dbReference type="Rhea" id="RHEA:14109"/>
        <dbReference type="ChEBI" id="CHEBI:15378"/>
        <dbReference type="ChEBI" id="CHEBI:17388"/>
        <dbReference type="ChEBI" id="CHEBI:57783"/>
        <dbReference type="ChEBI" id="CHEBI:58349"/>
        <dbReference type="ChEBI" id="CHEBI:60039"/>
        <dbReference type="EC" id="1.5.1.2"/>
    </reaction>
</comment>
<dbReference type="EMBL" id="AP014545">
    <property type="protein sequence ID" value="BBB24841.1"/>
    <property type="molecule type" value="Genomic_DNA"/>
</dbReference>
<comment type="function">
    <text evidence="10">Catalyzes the reduction of 1-pyrroline-5-carboxylate (PCA) to L-proline.</text>
</comment>
<dbReference type="Pfam" id="PF03807">
    <property type="entry name" value="F420_oxidored"/>
    <property type="match status" value="1"/>
</dbReference>
<name>A0A7R6SR63_9GAMM</name>
<evidence type="ECO:0000259" key="13">
    <source>
        <dbReference type="Pfam" id="PF03807"/>
    </source>
</evidence>
<reference evidence="15 16" key="1">
    <citation type="journal article" date="2008" name="Int. J. Syst. Evol. Microbiol.">
        <title>Amphritea japonica sp. nov. and Amphritea balenae sp. nov., isolated from the sediment adjacent to sperm whale carcasses off Kagoshima, Japan.</title>
        <authorList>
            <person name="Miyazaki M."/>
            <person name="Nogi Y."/>
            <person name="Fujiwara Y."/>
            <person name="Kawato M."/>
            <person name="Nagahama T."/>
            <person name="Kubokawa K."/>
            <person name="Horikoshi K."/>
        </authorList>
    </citation>
    <scope>NUCLEOTIDE SEQUENCE [LARGE SCALE GENOMIC DNA]</scope>
    <source>
        <strain evidence="15 16">ATCC BAA-1530</strain>
    </source>
</reference>
<evidence type="ECO:0000256" key="11">
    <source>
        <dbReference type="NCBIfam" id="TIGR00112"/>
    </source>
</evidence>
<feature type="domain" description="Pyrroline-5-carboxylate reductase dimerisation" evidence="14">
    <location>
        <begin position="164"/>
        <end position="267"/>
    </location>
</feature>
<feature type="binding site" evidence="12">
    <location>
        <begin position="10"/>
        <end position="15"/>
    </location>
    <ligand>
        <name>NADP(+)</name>
        <dbReference type="ChEBI" id="CHEBI:58349"/>
    </ligand>
</feature>
<keyword evidence="6 10" id="KW-0521">NADP</keyword>
<organism evidence="15 16">
    <name type="scientific">Amphritea japonica ATCC BAA-1530</name>
    <dbReference type="NCBI Taxonomy" id="1278309"/>
    <lineage>
        <taxon>Bacteria</taxon>
        <taxon>Pseudomonadati</taxon>
        <taxon>Pseudomonadota</taxon>
        <taxon>Gammaproteobacteria</taxon>
        <taxon>Oceanospirillales</taxon>
        <taxon>Oceanospirillaceae</taxon>
        <taxon>Amphritea</taxon>
    </lineage>
</organism>
<feature type="binding site" evidence="12">
    <location>
        <position position="57"/>
    </location>
    <ligand>
        <name>NADPH</name>
        <dbReference type="ChEBI" id="CHEBI:57783"/>
    </ligand>
</feature>
<evidence type="ECO:0000256" key="8">
    <source>
        <dbReference type="ARBA" id="ARBA00050547"/>
    </source>
</evidence>
<comment type="catalytic activity">
    <reaction evidence="8 10">
        <text>L-proline + NAD(+) = (S)-1-pyrroline-5-carboxylate + NADH + 2 H(+)</text>
        <dbReference type="Rhea" id="RHEA:14105"/>
        <dbReference type="ChEBI" id="CHEBI:15378"/>
        <dbReference type="ChEBI" id="CHEBI:17388"/>
        <dbReference type="ChEBI" id="CHEBI:57540"/>
        <dbReference type="ChEBI" id="CHEBI:57945"/>
        <dbReference type="ChEBI" id="CHEBI:60039"/>
        <dbReference type="EC" id="1.5.1.2"/>
    </reaction>
</comment>
<comment type="subcellular location">
    <subcellularLocation>
        <location evidence="10">Cytoplasm</location>
    </subcellularLocation>
</comment>
<evidence type="ECO:0000256" key="3">
    <source>
        <dbReference type="ARBA" id="ARBA00022490"/>
    </source>
</evidence>
<dbReference type="InterPro" id="IPR008927">
    <property type="entry name" value="6-PGluconate_DH-like_C_sf"/>
</dbReference>
<keyword evidence="3 10" id="KW-0963">Cytoplasm</keyword>
<keyword evidence="16" id="KW-1185">Reference proteome</keyword>
<dbReference type="UniPathway" id="UPA00098">
    <property type="reaction ID" value="UER00361"/>
</dbReference>
<dbReference type="Gene3D" id="3.40.50.720">
    <property type="entry name" value="NAD(P)-binding Rossmann-like Domain"/>
    <property type="match status" value="1"/>
</dbReference>
<dbReference type="SUPFAM" id="SSF48179">
    <property type="entry name" value="6-phosphogluconate dehydrogenase C-terminal domain-like"/>
    <property type="match status" value="1"/>
</dbReference>
<dbReference type="RefSeq" id="WP_019620987.1">
    <property type="nucleotide sequence ID" value="NZ_AP014545.1"/>
</dbReference>
<dbReference type="PANTHER" id="PTHR11645:SF0">
    <property type="entry name" value="PYRROLINE-5-CARBOXYLATE REDUCTASE 3"/>
    <property type="match status" value="1"/>
</dbReference>
<feature type="domain" description="Pyrroline-5-carboxylate reductase catalytic N-terminal" evidence="13">
    <location>
        <begin position="7"/>
        <end position="100"/>
    </location>
</feature>
<evidence type="ECO:0000256" key="9">
    <source>
        <dbReference type="ARBA" id="ARBA00052690"/>
    </source>
</evidence>
<dbReference type="InterPro" id="IPR028939">
    <property type="entry name" value="P5C_Rdtase_cat_N"/>
</dbReference>
<dbReference type="KEGG" id="ajp:AMJAP_0242"/>
<dbReference type="InterPro" id="IPR000304">
    <property type="entry name" value="Pyrroline-COOH_reductase"/>
</dbReference>
<sequence length="274" mass="28895">MSTQPTLAFIGAGNMSRAIIGGLISNQYPADKIWATGTQLEKLDDLKQQGMHTTTDNNAAVAAADIVILAVKPQILKAVATEMAAAVQQHQPLVISVAAGIMCNSMEEWLGGNLAVVRCMPNTPALVKQGASGLYANPQVNESQRSQTEQIMQATGIALWVETESQLNAVTAVSGSGPAYYFLMMEAMVAAGERLGLSREVAEQLTIQTALGAADIARQSDADPAELRRRVTSPKGTTEQAILTFIDQGLPEIIANGMQACSDRAEALAAELGK</sequence>
<evidence type="ECO:0000256" key="2">
    <source>
        <dbReference type="ARBA" id="ARBA00005525"/>
    </source>
</evidence>
<dbReference type="FunFam" id="1.10.3730.10:FF:000001">
    <property type="entry name" value="Pyrroline-5-carboxylate reductase"/>
    <property type="match status" value="1"/>
</dbReference>
<evidence type="ECO:0000256" key="4">
    <source>
        <dbReference type="ARBA" id="ARBA00022605"/>
    </source>
</evidence>
<proteinExistence type="inferred from homology"/>
<dbReference type="HAMAP" id="MF_01925">
    <property type="entry name" value="P5C_reductase"/>
    <property type="match status" value="1"/>
</dbReference>
<evidence type="ECO:0000313" key="15">
    <source>
        <dbReference type="EMBL" id="BBB24841.1"/>
    </source>
</evidence>
<accession>A0A7R6SR63</accession>
<evidence type="ECO:0000256" key="6">
    <source>
        <dbReference type="ARBA" id="ARBA00022857"/>
    </source>
</evidence>
<keyword evidence="7 10" id="KW-0560">Oxidoreductase</keyword>
<protein>
    <recommendedName>
        <fullName evidence="10 11">Pyrroline-5-carboxylate reductase</fullName>
        <shortName evidence="10">P5C reductase</shortName>
        <shortName evidence="10">P5CR</shortName>
        <ecNumber evidence="10 11">1.5.1.2</ecNumber>
    </recommendedName>
    <alternativeName>
        <fullName evidence="10">PCA reductase</fullName>
    </alternativeName>
</protein>
<dbReference type="InterPro" id="IPR036291">
    <property type="entry name" value="NAD(P)-bd_dom_sf"/>
</dbReference>
<comment type="pathway">
    <text evidence="1 10">Amino-acid biosynthesis; L-proline biosynthesis; L-proline from L-glutamate 5-semialdehyde: step 1/1.</text>
</comment>
<dbReference type="GO" id="GO:0004735">
    <property type="term" value="F:pyrroline-5-carboxylate reductase activity"/>
    <property type="evidence" value="ECO:0007669"/>
    <property type="project" value="UniProtKB-UniRule"/>
</dbReference>
<dbReference type="OrthoDB" id="9805754at2"/>